<dbReference type="EMBL" id="BAABDM010000009">
    <property type="protein sequence ID" value="GAA4103916.1"/>
    <property type="molecule type" value="Genomic_DNA"/>
</dbReference>
<keyword evidence="12" id="KW-1185">Reference proteome</keyword>
<dbReference type="PROSITE" id="PS51257">
    <property type="entry name" value="PROKAR_LIPOPROTEIN"/>
    <property type="match status" value="1"/>
</dbReference>
<dbReference type="InterPro" id="IPR031919">
    <property type="entry name" value="Fucosidase_C"/>
</dbReference>
<dbReference type="Gene3D" id="2.60.40.1180">
    <property type="entry name" value="Golgi alpha-mannosidase II"/>
    <property type="match status" value="1"/>
</dbReference>
<dbReference type="RefSeq" id="WP_344938076.1">
    <property type="nucleotide sequence ID" value="NZ_BAABDM010000009.1"/>
</dbReference>
<feature type="domain" description="Alpha-L-fucosidase C-terminal" evidence="10">
    <location>
        <begin position="437"/>
        <end position="507"/>
    </location>
</feature>
<dbReference type="Gene3D" id="3.20.20.80">
    <property type="entry name" value="Glycosidases"/>
    <property type="match status" value="1"/>
</dbReference>
<keyword evidence="6" id="KW-0326">Glycosidase</keyword>
<dbReference type="InterPro" id="IPR016286">
    <property type="entry name" value="FUC_metazoa-typ"/>
</dbReference>
<feature type="signal peptide" evidence="8">
    <location>
        <begin position="1"/>
        <end position="23"/>
    </location>
</feature>
<feature type="region of interest" description="Disordered" evidence="7">
    <location>
        <begin position="220"/>
        <end position="239"/>
    </location>
</feature>
<evidence type="ECO:0000256" key="1">
    <source>
        <dbReference type="ARBA" id="ARBA00004071"/>
    </source>
</evidence>
<dbReference type="Pfam" id="PF16757">
    <property type="entry name" value="Fucosidase_C"/>
    <property type="match status" value="1"/>
</dbReference>
<evidence type="ECO:0000259" key="10">
    <source>
        <dbReference type="Pfam" id="PF16757"/>
    </source>
</evidence>
<evidence type="ECO:0000256" key="8">
    <source>
        <dbReference type="SAM" id="SignalP"/>
    </source>
</evidence>
<sequence>MIIKGLLKFGIAACLLNSSIGFACTKEELAAHNALDEVQKKDVYGFEGSGIPCTSEMKALTAEWKQLNASDGKQRGRARFNRNKFGLFIHWGLYSSLGGVYQGKKMHEGGTGPTIAEWIMRRKEIPRAEYKKLARSFNPQKFDAEEWVAIAKAAGMKYIVMGAKHHEGFAMYKSEVSDFNIFDATPFGRDPLKEVEVAARKAGLDFGVYYSNSLDWSDGGDGGMKDHGPGPGIKPRRAPMPNTWDPAPVSFKHYIYNKSIPQVKELLANYELSQIWFDTPIYIPPEYSMDFYRTVYKANPEILVNARIGNGFGDIGTPGDNVIPDKSSENTWEGIATTNHTWGYSSYDHDWKSAKELLYWLIANVSKGGNFLLNVGPDGEGVIPAESANILRVVGNWLSVNGEAIYDSKPWIIDHEGPSKIDMKGTSYRQDNEVSFDFSDKDFWFTKKSDKIYVIALARPVSNKIKVFSLKSLDIKGIRLLGQTDKLYWKVSDDSVEITLPKIKGQEAGYALEVSL</sequence>
<feature type="domain" description="Glycoside hydrolase family 29 N-terminal" evidence="9">
    <location>
        <begin position="63"/>
        <end position="403"/>
    </location>
</feature>
<reference evidence="12" key="1">
    <citation type="journal article" date="2019" name="Int. J. Syst. Evol. Microbiol.">
        <title>The Global Catalogue of Microorganisms (GCM) 10K type strain sequencing project: providing services to taxonomists for standard genome sequencing and annotation.</title>
        <authorList>
            <consortium name="The Broad Institute Genomics Platform"/>
            <consortium name="The Broad Institute Genome Sequencing Center for Infectious Disease"/>
            <person name="Wu L."/>
            <person name="Ma J."/>
        </authorList>
    </citation>
    <scope>NUCLEOTIDE SEQUENCE [LARGE SCALE GENOMIC DNA]</scope>
    <source>
        <strain evidence="12">JCM 17304</strain>
    </source>
</reference>
<organism evidence="11 12">
    <name type="scientific">Zhongshania borealis</name>
    <dbReference type="NCBI Taxonomy" id="889488"/>
    <lineage>
        <taxon>Bacteria</taxon>
        <taxon>Pseudomonadati</taxon>
        <taxon>Pseudomonadota</taxon>
        <taxon>Gammaproteobacteria</taxon>
        <taxon>Cellvibrionales</taxon>
        <taxon>Spongiibacteraceae</taxon>
        <taxon>Zhongshania</taxon>
    </lineage>
</organism>
<comment type="caution">
    <text evidence="11">The sequence shown here is derived from an EMBL/GenBank/DDBJ whole genome shotgun (WGS) entry which is preliminary data.</text>
</comment>
<comment type="function">
    <text evidence="1">Alpha-L-fucosidase is responsible for hydrolyzing the alpha-1,6-linked fucose joined to the reducing-end N-acetylglucosamine of the carbohydrate moieties of glycoproteins.</text>
</comment>
<name>A0ABP7X4L9_9GAMM</name>
<evidence type="ECO:0000256" key="4">
    <source>
        <dbReference type="ARBA" id="ARBA00022729"/>
    </source>
</evidence>
<proteinExistence type="inferred from homology"/>
<dbReference type="PANTHER" id="PTHR10030">
    <property type="entry name" value="ALPHA-L-FUCOSIDASE"/>
    <property type="match status" value="1"/>
</dbReference>
<feature type="chain" id="PRO_5045671050" description="alpha-L-fucosidase" evidence="8">
    <location>
        <begin position="24"/>
        <end position="516"/>
    </location>
</feature>
<gene>
    <name evidence="11" type="ORF">GCM10022414_32520</name>
</gene>
<evidence type="ECO:0000256" key="7">
    <source>
        <dbReference type="SAM" id="MobiDB-lite"/>
    </source>
</evidence>
<dbReference type="PIRSF" id="PIRSF001092">
    <property type="entry name" value="Alpha-L-fucosidase"/>
    <property type="match status" value="1"/>
</dbReference>
<keyword evidence="5" id="KW-0378">Hydrolase</keyword>
<dbReference type="InterPro" id="IPR013780">
    <property type="entry name" value="Glyco_hydro_b"/>
</dbReference>
<dbReference type="InterPro" id="IPR017853">
    <property type="entry name" value="GH"/>
</dbReference>
<evidence type="ECO:0000256" key="5">
    <source>
        <dbReference type="ARBA" id="ARBA00022801"/>
    </source>
</evidence>
<evidence type="ECO:0000313" key="11">
    <source>
        <dbReference type="EMBL" id="GAA4103916.1"/>
    </source>
</evidence>
<evidence type="ECO:0000256" key="6">
    <source>
        <dbReference type="ARBA" id="ARBA00023295"/>
    </source>
</evidence>
<evidence type="ECO:0000259" key="9">
    <source>
        <dbReference type="Pfam" id="PF01120"/>
    </source>
</evidence>
<dbReference type="SMART" id="SM00812">
    <property type="entry name" value="Alpha_L_fucos"/>
    <property type="match status" value="1"/>
</dbReference>
<evidence type="ECO:0000256" key="3">
    <source>
        <dbReference type="ARBA" id="ARBA00012662"/>
    </source>
</evidence>
<dbReference type="Pfam" id="PF01120">
    <property type="entry name" value="Alpha_L_fucos"/>
    <property type="match status" value="1"/>
</dbReference>
<dbReference type="PRINTS" id="PR00741">
    <property type="entry name" value="GLHYDRLASE29"/>
</dbReference>
<dbReference type="EC" id="3.2.1.51" evidence="3"/>
<dbReference type="SUPFAM" id="SSF51445">
    <property type="entry name" value="(Trans)glycosidases"/>
    <property type="match status" value="1"/>
</dbReference>
<dbReference type="Proteomes" id="UP001500392">
    <property type="component" value="Unassembled WGS sequence"/>
</dbReference>
<evidence type="ECO:0000256" key="2">
    <source>
        <dbReference type="ARBA" id="ARBA00007951"/>
    </source>
</evidence>
<keyword evidence="4 8" id="KW-0732">Signal</keyword>
<accession>A0ABP7X4L9</accession>
<dbReference type="PANTHER" id="PTHR10030:SF37">
    <property type="entry name" value="ALPHA-L-FUCOSIDASE-RELATED"/>
    <property type="match status" value="1"/>
</dbReference>
<evidence type="ECO:0000313" key="12">
    <source>
        <dbReference type="Proteomes" id="UP001500392"/>
    </source>
</evidence>
<dbReference type="InterPro" id="IPR000933">
    <property type="entry name" value="Glyco_hydro_29"/>
</dbReference>
<protein>
    <recommendedName>
        <fullName evidence="3">alpha-L-fucosidase</fullName>
        <ecNumber evidence="3">3.2.1.51</ecNumber>
    </recommendedName>
</protein>
<comment type="similarity">
    <text evidence="2">Belongs to the glycosyl hydrolase 29 family.</text>
</comment>
<dbReference type="InterPro" id="IPR057739">
    <property type="entry name" value="Glyco_hydro_29_N"/>
</dbReference>